<gene>
    <name evidence="9" type="ORF">M6B38_171665</name>
</gene>
<dbReference type="Gene3D" id="6.10.250.540">
    <property type="match status" value="1"/>
</dbReference>
<dbReference type="InterPro" id="IPR015633">
    <property type="entry name" value="E2F"/>
</dbReference>
<evidence type="ECO:0000313" key="9">
    <source>
        <dbReference type="EMBL" id="KAJ6807649.1"/>
    </source>
</evidence>
<evidence type="ECO:0000256" key="4">
    <source>
        <dbReference type="ARBA" id="ARBA00023163"/>
    </source>
</evidence>
<evidence type="ECO:0000256" key="3">
    <source>
        <dbReference type="ARBA" id="ARBA00023125"/>
    </source>
</evidence>
<dbReference type="SUPFAM" id="SSF46785">
    <property type="entry name" value="Winged helix' DNA-binding domain"/>
    <property type="match status" value="1"/>
</dbReference>
<reference evidence="9" key="1">
    <citation type="journal article" date="2023" name="GigaByte">
        <title>Genome assembly of the bearded iris, Iris pallida Lam.</title>
        <authorList>
            <person name="Bruccoleri R.E."/>
            <person name="Oakeley E.J."/>
            <person name="Faust A.M.E."/>
            <person name="Altorfer M."/>
            <person name="Dessus-Babus S."/>
            <person name="Burckhardt D."/>
            <person name="Oertli M."/>
            <person name="Naumann U."/>
            <person name="Petersen F."/>
            <person name="Wong J."/>
        </authorList>
    </citation>
    <scope>NUCLEOTIDE SEQUENCE</scope>
    <source>
        <strain evidence="9">GSM-AAB239-AS_SAM_17_03QT</strain>
    </source>
</reference>
<dbReference type="InterPro" id="IPR037241">
    <property type="entry name" value="E2F-DP_heterodim"/>
</dbReference>
<dbReference type="Pfam" id="PF02319">
    <property type="entry name" value="WHD_E2F_TDP"/>
    <property type="match status" value="1"/>
</dbReference>
<proteinExistence type="inferred from homology"/>
<reference evidence="9" key="2">
    <citation type="submission" date="2023-04" db="EMBL/GenBank/DDBJ databases">
        <authorList>
            <person name="Bruccoleri R.E."/>
            <person name="Oakeley E.J."/>
            <person name="Faust A.-M."/>
            <person name="Dessus-Babus S."/>
            <person name="Altorfer M."/>
            <person name="Burckhardt D."/>
            <person name="Oertli M."/>
            <person name="Naumann U."/>
            <person name="Petersen F."/>
            <person name="Wong J."/>
        </authorList>
    </citation>
    <scope>NUCLEOTIDE SEQUENCE</scope>
    <source>
        <strain evidence="9">GSM-AAB239-AS_SAM_17_03QT</strain>
        <tissue evidence="9">Leaf</tissue>
    </source>
</reference>
<feature type="region of interest" description="Disordered" evidence="7">
    <location>
        <begin position="59"/>
        <end position="107"/>
    </location>
</feature>
<name>A0AAX6EUW8_IRIPA</name>
<comment type="similarity">
    <text evidence="1 6">Belongs to the E2F/DP family.</text>
</comment>
<keyword evidence="4 6" id="KW-0804">Transcription</keyword>
<accession>A0AAX6EUW8</accession>
<dbReference type="SUPFAM" id="SSF144074">
    <property type="entry name" value="E2F-DP heterodimerization region"/>
    <property type="match status" value="1"/>
</dbReference>
<dbReference type="Proteomes" id="UP001140949">
    <property type="component" value="Unassembled WGS sequence"/>
</dbReference>
<comment type="subcellular location">
    <subcellularLocation>
        <location evidence="6">Nucleus</location>
    </subcellularLocation>
</comment>
<dbReference type="SMART" id="SM01372">
    <property type="entry name" value="E2F_TDP"/>
    <property type="match status" value="1"/>
</dbReference>
<dbReference type="InterPro" id="IPR003316">
    <property type="entry name" value="E2F_WHTH_DNA-bd_dom"/>
</dbReference>
<dbReference type="Pfam" id="PF16421">
    <property type="entry name" value="E2F_CC-MB"/>
    <property type="match status" value="1"/>
</dbReference>
<dbReference type="InterPro" id="IPR036390">
    <property type="entry name" value="WH_DNA-bd_sf"/>
</dbReference>
<dbReference type="InterPro" id="IPR032198">
    <property type="entry name" value="E2F_CC-MB"/>
</dbReference>
<keyword evidence="2 6" id="KW-0805">Transcription regulation</keyword>
<feature type="compositionally biased region" description="Basic residues" evidence="7">
    <location>
        <begin position="81"/>
        <end position="92"/>
    </location>
</feature>
<keyword evidence="5" id="KW-0131">Cell cycle</keyword>
<keyword evidence="3 6" id="KW-0238">DNA-binding</keyword>
<dbReference type="EMBL" id="JANAVB010033818">
    <property type="protein sequence ID" value="KAJ6807649.1"/>
    <property type="molecule type" value="Genomic_DNA"/>
</dbReference>
<evidence type="ECO:0000256" key="6">
    <source>
        <dbReference type="RuleBase" id="RU003796"/>
    </source>
</evidence>
<evidence type="ECO:0000256" key="7">
    <source>
        <dbReference type="SAM" id="MobiDB-lite"/>
    </source>
</evidence>
<dbReference type="PANTHER" id="PTHR12081">
    <property type="entry name" value="TRANSCRIPTION FACTOR E2F"/>
    <property type="match status" value="1"/>
</dbReference>
<sequence length="398" mass="44831">MPEIEGSALNLQPKSSRQILNHRFPFDFHGGVAKEKTIPSKQVHGTEVREVEFREGSFKQGHEEAMSSHILPPLPGTPDKRQRKPKVSKRKGFLPENPESVDGSSTIANGCRYDSSLGLLTKKFLSLLQQAEDGTLDLNRAADVLDVQKRRIYDITNVLEGVGLIEKKLKNMIRWKGTDTSRPKELNDQLSGLKDEVQTLYSDESRIDEVIREMQESLRAMTEDERNRKWLFVTNEDIINTLPCFEDTLIAVRAPHGTSFEVPDPNEGLDFPQLRYRILLRSSMGPINCYLLSSKHEGKLQDLSSMKQAATMDHPLETNCHHITDQTPSLHSLNQNTMTTAYKSRSSKANNEVSPESFSSRDSLGSIVKIVPSDVDMDVDYFLSSDPGVSITDTWMAE</sequence>
<dbReference type="CDD" id="cd14660">
    <property type="entry name" value="E2F_DD"/>
    <property type="match status" value="1"/>
</dbReference>
<dbReference type="GO" id="GO:0046983">
    <property type="term" value="F:protein dimerization activity"/>
    <property type="evidence" value="ECO:0007669"/>
    <property type="project" value="InterPro"/>
</dbReference>
<dbReference type="AlphaFoldDB" id="A0AAX6EUW8"/>
<feature type="domain" description="E2F/DP family winged-helix DNA-binding" evidence="8">
    <location>
        <begin position="112"/>
        <end position="177"/>
    </location>
</feature>
<comment type="caution">
    <text evidence="9">The sequence shown here is derived from an EMBL/GenBank/DDBJ whole genome shotgun (WGS) entry which is preliminary data.</text>
</comment>
<dbReference type="GO" id="GO:0000981">
    <property type="term" value="F:DNA-binding transcription factor activity, RNA polymerase II-specific"/>
    <property type="evidence" value="ECO:0007669"/>
    <property type="project" value="TreeGrafter"/>
</dbReference>
<dbReference type="InterPro" id="IPR036388">
    <property type="entry name" value="WH-like_DNA-bd_sf"/>
</dbReference>
<organism evidence="9 10">
    <name type="scientific">Iris pallida</name>
    <name type="common">Sweet iris</name>
    <dbReference type="NCBI Taxonomy" id="29817"/>
    <lineage>
        <taxon>Eukaryota</taxon>
        <taxon>Viridiplantae</taxon>
        <taxon>Streptophyta</taxon>
        <taxon>Embryophyta</taxon>
        <taxon>Tracheophyta</taxon>
        <taxon>Spermatophyta</taxon>
        <taxon>Magnoliopsida</taxon>
        <taxon>Liliopsida</taxon>
        <taxon>Asparagales</taxon>
        <taxon>Iridaceae</taxon>
        <taxon>Iridoideae</taxon>
        <taxon>Irideae</taxon>
        <taxon>Iris</taxon>
    </lineage>
</organism>
<evidence type="ECO:0000256" key="2">
    <source>
        <dbReference type="ARBA" id="ARBA00023015"/>
    </source>
</evidence>
<keyword evidence="6" id="KW-0539">Nucleus</keyword>
<evidence type="ECO:0000256" key="1">
    <source>
        <dbReference type="ARBA" id="ARBA00010940"/>
    </source>
</evidence>
<keyword evidence="10" id="KW-1185">Reference proteome</keyword>
<evidence type="ECO:0000256" key="5">
    <source>
        <dbReference type="ARBA" id="ARBA00023306"/>
    </source>
</evidence>
<evidence type="ECO:0000259" key="8">
    <source>
        <dbReference type="SMART" id="SM01372"/>
    </source>
</evidence>
<dbReference type="GO" id="GO:0000978">
    <property type="term" value="F:RNA polymerase II cis-regulatory region sequence-specific DNA binding"/>
    <property type="evidence" value="ECO:0007669"/>
    <property type="project" value="InterPro"/>
</dbReference>
<dbReference type="FunFam" id="1.10.10.10:FF:000008">
    <property type="entry name" value="E2F transcription factor 1"/>
    <property type="match status" value="1"/>
</dbReference>
<dbReference type="GO" id="GO:0090575">
    <property type="term" value="C:RNA polymerase II transcription regulator complex"/>
    <property type="evidence" value="ECO:0007669"/>
    <property type="project" value="TreeGrafter"/>
</dbReference>
<protein>
    <submittedName>
        <fullName evidence="9">Transcription factor E2FB-like isoform X1</fullName>
    </submittedName>
</protein>
<dbReference type="Gene3D" id="1.10.10.10">
    <property type="entry name" value="Winged helix-like DNA-binding domain superfamily/Winged helix DNA-binding domain"/>
    <property type="match status" value="1"/>
</dbReference>
<dbReference type="PANTHER" id="PTHR12081:SF18">
    <property type="entry name" value="TRANSCRIPTION FACTOR E2F2-RELATED"/>
    <property type="match status" value="1"/>
</dbReference>
<evidence type="ECO:0000313" key="10">
    <source>
        <dbReference type="Proteomes" id="UP001140949"/>
    </source>
</evidence>